<dbReference type="InterPro" id="IPR013655">
    <property type="entry name" value="PAS_fold_3"/>
</dbReference>
<feature type="domain" description="PAS" evidence="16">
    <location>
        <begin position="236"/>
        <end position="309"/>
    </location>
</feature>
<keyword evidence="8" id="KW-0902">Two-component regulatory system</keyword>
<dbReference type="Pfam" id="PF02518">
    <property type="entry name" value="HATPase_c"/>
    <property type="match status" value="1"/>
</dbReference>
<evidence type="ECO:0000259" key="14">
    <source>
        <dbReference type="PROSITE" id="PS50109"/>
    </source>
</evidence>
<comment type="subunit">
    <text evidence="9">At low DSF concentrations, interacts with RpfF.</text>
</comment>
<dbReference type="Gene3D" id="3.30.565.10">
    <property type="entry name" value="Histidine kinase-like ATPase, C-terminal domain"/>
    <property type="match status" value="1"/>
</dbReference>
<feature type="transmembrane region" description="Helical" evidence="13">
    <location>
        <begin position="41"/>
        <end position="59"/>
    </location>
</feature>
<dbReference type="InterPro" id="IPR036890">
    <property type="entry name" value="HATPase_C_sf"/>
</dbReference>
<dbReference type="InterPro" id="IPR036097">
    <property type="entry name" value="HisK_dim/P_sf"/>
</dbReference>
<dbReference type="GO" id="GO:0000155">
    <property type="term" value="F:phosphorelay sensor kinase activity"/>
    <property type="evidence" value="ECO:0007669"/>
    <property type="project" value="InterPro"/>
</dbReference>
<dbReference type="AlphaFoldDB" id="A0A7X1B475"/>
<dbReference type="PROSITE" id="PS50113">
    <property type="entry name" value="PAC"/>
    <property type="match status" value="1"/>
</dbReference>
<evidence type="ECO:0000256" key="1">
    <source>
        <dbReference type="ARBA" id="ARBA00000085"/>
    </source>
</evidence>
<gene>
    <name evidence="18" type="ORF">H5P27_04535</name>
</gene>
<dbReference type="EMBL" id="JACHVC010000006">
    <property type="protein sequence ID" value="MBC2605306.1"/>
    <property type="molecule type" value="Genomic_DNA"/>
</dbReference>
<evidence type="ECO:0000256" key="13">
    <source>
        <dbReference type="SAM" id="Phobius"/>
    </source>
</evidence>
<evidence type="ECO:0000259" key="16">
    <source>
        <dbReference type="PROSITE" id="PS50112"/>
    </source>
</evidence>
<dbReference type="InterPro" id="IPR001610">
    <property type="entry name" value="PAC"/>
</dbReference>
<dbReference type="CDD" id="cd16922">
    <property type="entry name" value="HATPase_EvgS-ArcB-TorS-like"/>
    <property type="match status" value="1"/>
</dbReference>
<dbReference type="InterPro" id="IPR000700">
    <property type="entry name" value="PAS-assoc_C"/>
</dbReference>
<keyword evidence="13" id="KW-0812">Transmembrane</keyword>
<dbReference type="CDD" id="cd00082">
    <property type="entry name" value="HisKA"/>
    <property type="match status" value="1"/>
</dbReference>
<dbReference type="SMART" id="SM00388">
    <property type="entry name" value="HisKA"/>
    <property type="match status" value="1"/>
</dbReference>
<dbReference type="CDD" id="cd00130">
    <property type="entry name" value="PAS"/>
    <property type="match status" value="1"/>
</dbReference>
<feature type="domain" description="Histidine kinase" evidence="14">
    <location>
        <begin position="402"/>
        <end position="621"/>
    </location>
</feature>
<dbReference type="SUPFAM" id="SSF55874">
    <property type="entry name" value="ATPase domain of HSP90 chaperone/DNA topoisomerase II/histidine kinase"/>
    <property type="match status" value="1"/>
</dbReference>
<feature type="domain" description="Response regulatory" evidence="15">
    <location>
        <begin position="796"/>
        <end position="916"/>
    </location>
</feature>
<keyword evidence="7" id="KW-0067">ATP-binding</keyword>
<sequence length="924" mass="103448">MPINAFSSYIDRSVGSPSPMRENVIFDEQLRAISERSDRTFGKLMILQWIAGIIASFIFTPLEWVGSESSVHINVWAAIFLGGAIASLPVYLAFNRPGRYSTRQVIAVSQALFSALLIHLTGGRIETHFHVFGSIAFLAFYRDWRVILSFTIVTGIDHFMRGVWWPSSVFGLLTSSPWRWLEHVGWVAFEDFFVIRYCLDSIREMRLIAKQQATLENSKELTEQIVQQRTKELDLSRRKMASIVNHVDGVIWEADLRDHRFTFMSDQAQRILGYSPETYLENPRFVVSVIHPEDAKRVFEAYRRNCSQGTCYEIEYRMIHGKGHTIWINDRISIEMKNGEAVAAQGVMIDVTESRRRKAEIIAAKEKIEESNALLTKSLTESKRLEQEAQAASRVKSEFLATMSHEIRTPMNGIIGFTNLLVESNLDGEQREFVQTIKNSSNALLALINDILDISKIEANKLEIVDVEFDLSRVVDDVAEILSPVGDQKGIELAVRCDPNIPSKFLGDIVRVRQVLMNLANNAVKFTEQGHVLIQVSKCPRDEELICISITDTGIGISERQQTALFDSFTQADSSTTRKYGGTGLGLTISKKLVELMGGKIGVESRLGEGSKFFFSLPLKPAQQDLPLIVSTKSIYGKKAIVAVESEFGRRLIVEQLEDWNIRVDALIAFDHLADRLASATRASGPFDFAIVDNSHSATNLKSISADLRAHPEIRDLPLIALGKNSDRNRLSKLLGKGIHSILLKPLIRPTLLASAIKKALDQTIGESPSVQQQVEGLTPQKSSGRKKSDFEPKFKVLLAEDNPTNQKLATRLLKRLQCDVELASNGLEAIKRFQRGQYDLIFMDCQMPELSGLDATKQIRILEQRKGDGSHIPIIAVTAGAMEGDRVACINAGMDDFLTKPIKTNELSAALEKWVTQSSKREN</sequence>
<evidence type="ECO:0000256" key="3">
    <source>
        <dbReference type="ARBA" id="ARBA00022553"/>
    </source>
</evidence>
<evidence type="ECO:0000256" key="10">
    <source>
        <dbReference type="ARBA" id="ARBA00068150"/>
    </source>
</evidence>
<feature type="transmembrane region" description="Helical" evidence="13">
    <location>
        <begin position="71"/>
        <end position="93"/>
    </location>
</feature>
<dbReference type="RefSeq" id="WP_185659190.1">
    <property type="nucleotide sequence ID" value="NZ_CAWPOO010000006.1"/>
</dbReference>
<dbReference type="Proteomes" id="UP000526501">
    <property type="component" value="Unassembled WGS sequence"/>
</dbReference>
<dbReference type="FunFam" id="3.30.565.10:FF:000010">
    <property type="entry name" value="Sensor histidine kinase RcsC"/>
    <property type="match status" value="1"/>
</dbReference>
<dbReference type="SUPFAM" id="SSF52172">
    <property type="entry name" value="CheY-like"/>
    <property type="match status" value="2"/>
</dbReference>
<dbReference type="InterPro" id="IPR011006">
    <property type="entry name" value="CheY-like_superfamily"/>
</dbReference>
<keyword evidence="19" id="KW-1185">Reference proteome</keyword>
<evidence type="ECO:0000256" key="5">
    <source>
        <dbReference type="ARBA" id="ARBA00022741"/>
    </source>
</evidence>
<dbReference type="PRINTS" id="PR00344">
    <property type="entry name" value="BCTRLSENSOR"/>
</dbReference>
<feature type="transmembrane region" description="Helical" evidence="13">
    <location>
        <begin position="105"/>
        <end position="122"/>
    </location>
</feature>
<evidence type="ECO:0000256" key="2">
    <source>
        <dbReference type="ARBA" id="ARBA00012438"/>
    </source>
</evidence>
<dbReference type="Gene3D" id="3.30.450.20">
    <property type="entry name" value="PAS domain"/>
    <property type="match status" value="1"/>
</dbReference>
<keyword evidence="13" id="KW-0472">Membrane</keyword>
<dbReference type="PROSITE" id="PS50110">
    <property type="entry name" value="RESPONSE_REGULATORY"/>
    <property type="match status" value="1"/>
</dbReference>
<keyword evidence="13" id="KW-1133">Transmembrane helix</keyword>
<dbReference type="InterPro" id="IPR000014">
    <property type="entry name" value="PAS"/>
</dbReference>
<evidence type="ECO:0000256" key="7">
    <source>
        <dbReference type="ARBA" id="ARBA00022840"/>
    </source>
</evidence>
<keyword evidence="6" id="KW-0418">Kinase</keyword>
<dbReference type="SMART" id="SM00387">
    <property type="entry name" value="HATPase_c"/>
    <property type="match status" value="1"/>
</dbReference>
<dbReference type="SMART" id="SM00091">
    <property type="entry name" value="PAS"/>
    <property type="match status" value="1"/>
</dbReference>
<dbReference type="SUPFAM" id="SSF55785">
    <property type="entry name" value="PYP-like sensor domain (PAS domain)"/>
    <property type="match status" value="1"/>
</dbReference>
<dbReference type="PROSITE" id="PS50112">
    <property type="entry name" value="PAS"/>
    <property type="match status" value="1"/>
</dbReference>
<dbReference type="Gene3D" id="1.10.287.130">
    <property type="match status" value="1"/>
</dbReference>
<organism evidence="18 19">
    <name type="scientific">Pelagicoccus albus</name>
    <dbReference type="NCBI Taxonomy" id="415222"/>
    <lineage>
        <taxon>Bacteria</taxon>
        <taxon>Pseudomonadati</taxon>
        <taxon>Verrucomicrobiota</taxon>
        <taxon>Opitutia</taxon>
        <taxon>Puniceicoccales</taxon>
        <taxon>Pelagicoccaceae</taxon>
        <taxon>Pelagicoccus</taxon>
    </lineage>
</organism>
<comment type="caution">
    <text evidence="18">The sequence shown here is derived from an EMBL/GenBank/DDBJ whole genome shotgun (WGS) entry which is preliminary data.</text>
</comment>
<evidence type="ECO:0000256" key="12">
    <source>
        <dbReference type="SAM" id="MobiDB-lite"/>
    </source>
</evidence>
<evidence type="ECO:0000256" key="4">
    <source>
        <dbReference type="ARBA" id="ARBA00022679"/>
    </source>
</evidence>
<keyword evidence="5" id="KW-0547">Nucleotide-binding</keyword>
<feature type="domain" description="PAC" evidence="17">
    <location>
        <begin position="312"/>
        <end position="363"/>
    </location>
</feature>
<dbReference type="Pfam" id="PF00512">
    <property type="entry name" value="HisKA"/>
    <property type="match status" value="1"/>
</dbReference>
<dbReference type="PANTHER" id="PTHR45339">
    <property type="entry name" value="HYBRID SIGNAL TRANSDUCTION HISTIDINE KINASE J"/>
    <property type="match status" value="1"/>
</dbReference>
<name>A0A7X1B475_9BACT</name>
<dbReference type="Gene3D" id="3.40.50.2300">
    <property type="match status" value="2"/>
</dbReference>
<dbReference type="EC" id="2.7.13.3" evidence="2"/>
<evidence type="ECO:0000256" key="11">
    <source>
        <dbReference type="PROSITE-ProRule" id="PRU00169"/>
    </source>
</evidence>
<dbReference type="InterPro" id="IPR003661">
    <property type="entry name" value="HisK_dim/P_dom"/>
</dbReference>
<keyword evidence="4" id="KW-0808">Transferase</keyword>
<dbReference type="InterPro" id="IPR001789">
    <property type="entry name" value="Sig_transdc_resp-reg_receiver"/>
</dbReference>
<evidence type="ECO:0000313" key="18">
    <source>
        <dbReference type="EMBL" id="MBC2605306.1"/>
    </source>
</evidence>
<evidence type="ECO:0000313" key="19">
    <source>
        <dbReference type="Proteomes" id="UP000526501"/>
    </source>
</evidence>
<dbReference type="InterPro" id="IPR004358">
    <property type="entry name" value="Sig_transdc_His_kin-like_C"/>
</dbReference>
<evidence type="ECO:0000256" key="8">
    <source>
        <dbReference type="ARBA" id="ARBA00023012"/>
    </source>
</evidence>
<evidence type="ECO:0000259" key="15">
    <source>
        <dbReference type="PROSITE" id="PS50110"/>
    </source>
</evidence>
<feature type="region of interest" description="Disordered" evidence="12">
    <location>
        <begin position="768"/>
        <end position="789"/>
    </location>
</feature>
<feature type="modified residue" description="4-aspartylphosphate" evidence="11">
    <location>
        <position position="845"/>
    </location>
</feature>
<dbReference type="GO" id="GO:0005524">
    <property type="term" value="F:ATP binding"/>
    <property type="evidence" value="ECO:0007669"/>
    <property type="project" value="UniProtKB-KW"/>
</dbReference>
<dbReference type="InterPro" id="IPR005467">
    <property type="entry name" value="His_kinase_dom"/>
</dbReference>
<dbReference type="Pfam" id="PF08447">
    <property type="entry name" value="PAS_3"/>
    <property type="match status" value="1"/>
</dbReference>
<comment type="catalytic activity">
    <reaction evidence="1">
        <text>ATP + protein L-histidine = ADP + protein N-phospho-L-histidine.</text>
        <dbReference type="EC" id="2.7.13.3"/>
    </reaction>
</comment>
<evidence type="ECO:0000259" key="17">
    <source>
        <dbReference type="PROSITE" id="PS50113"/>
    </source>
</evidence>
<evidence type="ECO:0000256" key="6">
    <source>
        <dbReference type="ARBA" id="ARBA00022777"/>
    </source>
</evidence>
<feature type="compositionally biased region" description="Polar residues" evidence="12">
    <location>
        <begin position="768"/>
        <end position="783"/>
    </location>
</feature>
<dbReference type="SMART" id="SM00086">
    <property type="entry name" value="PAC"/>
    <property type="match status" value="1"/>
</dbReference>
<dbReference type="PANTHER" id="PTHR45339:SF1">
    <property type="entry name" value="HYBRID SIGNAL TRANSDUCTION HISTIDINE KINASE J"/>
    <property type="match status" value="1"/>
</dbReference>
<dbReference type="FunFam" id="1.10.287.130:FF:000002">
    <property type="entry name" value="Two-component osmosensing histidine kinase"/>
    <property type="match status" value="1"/>
</dbReference>
<dbReference type="InterPro" id="IPR035965">
    <property type="entry name" value="PAS-like_dom_sf"/>
</dbReference>
<evidence type="ECO:0000256" key="9">
    <source>
        <dbReference type="ARBA" id="ARBA00064003"/>
    </source>
</evidence>
<protein>
    <recommendedName>
        <fullName evidence="10">Sensory/regulatory protein RpfC</fullName>
        <ecNumber evidence="2">2.7.13.3</ecNumber>
    </recommendedName>
</protein>
<dbReference type="InterPro" id="IPR003594">
    <property type="entry name" value="HATPase_dom"/>
</dbReference>
<dbReference type="SUPFAM" id="SSF47384">
    <property type="entry name" value="Homodimeric domain of signal transducing histidine kinase"/>
    <property type="match status" value="1"/>
</dbReference>
<dbReference type="PROSITE" id="PS50109">
    <property type="entry name" value="HIS_KIN"/>
    <property type="match status" value="1"/>
</dbReference>
<dbReference type="SMART" id="SM00448">
    <property type="entry name" value="REC"/>
    <property type="match status" value="1"/>
</dbReference>
<dbReference type="NCBIfam" id="TIGR00229">
    <property type="entry name" value="sensory_box"/>
    <property type="match status" value="1"/>
</dbReference>
<accession>A0A7X1B475</accession>
<reference evidence="18 19" key="1">
    <citation type="submission" date="2020-07" db="EMBL/GenBank/DDBJ databases">
        <authorList>
            <person name="Feng X."/>
        </authorList>
    </citation>
    <scope>NUCLEOTIDE SEQUENCE [LARGE SCALE GENOMIC DNA]</scope>
    <source>
        <strain evidence="18 19">JCM23202</strain>
    </source>
</reference>
<keyword evidence="3 11" id="KW-0597">Phosphoprotein</keyword>
<proteinExistence type="predicted"/>
<dbReference type="CDD" id="cd17546">
    <property type="entry name" value="REC_hyHK_CKI1_RcsC-like"/>
    <property type="match status" value="1"/>
</dbReference>
<dbReference type="Pfam" id="PF00072">
    <property type="entry name" value="Response_reg"/>
    <property type="match status" value="1"/>
</dbReference>